<proteinExistence type="predicted"/>
<dbReference type="EMBL" id="CM031811">
    <property type="protein sequence ID" value="KAG6660913.1"/>
    <property type="molecule type" value="Genomic_DNA"/>
</dbReference>
<name>A0A8T1R3G9_CARIL</name>
<comment type="caution">
    <text evidence="1">The sequence shown here is derived from an EMBL/GenBank/DDBJ whole genome shotgun (WGS) entry which is preliminary data.</text>
</comment>
<protein>
    <submittedName>
        <fullName evidence="1">Uncharacterized protein</fullName>
    </submittedName>
</protein>
<gene>
    <name evidence="1" type="ORF">CIPAW_03G138000</name>
</gene>
<reference evidence="1" key="1">
    <citation type="submission" date="2020-12" db="EMBL/GenBank/DDBJ databases">
        <title>WGS assembly of Carya illinoinensis cv. Pawnee.</title>
        <authorList>
            <person name="Platts A."/>
            <person name="Shu S."/>
            <person name="Wright S."/>
            <person name="Barry K."/>
            <person name="Edger P."/>
            <person name="Pires J.C."/>
            <person name="Schmutz J."/>
        </authorList>
    </citation>
    <scope>NUCLEOTIDE SEQUENCE</scope>
    <source>
        <tissue evidence="1">Leaf</tissue>
    </source>
</reference>
<accession>A0A8T1R3G9</accession>
<evidence type="ECO:0000313" key="1">
    <source>
        <dbReference type="EMBL" id="KAG6660913.1"/>
    </source>
</evidence>
<organism evidence="1 2">
    <name type="scientific">Carya illinoinensis</name>
    <name type="common">Pecan</name>
    <dbReference type="NCBI Taxonomy" id="32201"/>
    <lineage>
        <taxon>Eukaryota</taxon>
        <taxon>Viridiplantae</taxon>
        <taxon>Streptophyta</taxon>
        <taxon>Embryophyta</taxon>
        <taxon>Tracheophyta</taxon>
        <taxon>Spermatophyta</taxon>
        <taxon>Magnoliopsida</taxon>
        <taxon>eudicotyledons</taxon>
        <taxon>Gunneridae</taxon>
        <taxon>Pentapetalae</taxon>
        <taxon>rosids</taxon>
        <taxon>fabids</taxon>
        <taxon>Fagales</taxon>
        <taxon>Juglandaceae</taxon>
        <taxon>Carya</taxon>
    </lineage>
</organism>
<dbReference type="AlphaFoldDB" id="A0A8T1R3G9"/>
<sequence length="99" mass="11485">MKNAALSSEIDLDSQFDKLQRMQHQLQHFQQSILVKSQSHVACPQNQVARMHFVDVWLRIPFLKNVQVSVQIVSHKQFKSTCNKPRCINTTRIIVMVSP</sequence>
<dbReference type="Proteomes" id="UP000811609">
    <property type="component" value="Chromosome 3"/>
</dbReference>
<keyword evidence="2" id="KW-1185">Reference proteome</keyword>
<evidence type="ECO:0000313" key="2">
    <source>
        <dbReference type="Proteomes" id="UP000811609"/>
    </source>
</evidence>